<dbReference type="InterPro" id="IPR029063">
    <property type="entry name" value="SAM-dependent_MTases_sf"/>
</dbReference>
<evidence type="ECO:0000313" key="2">
    <source>
        <dbReference type="Proteomes" id="UP001152087"/>
    </source>
</evidence>
<keyword evidence="1" id="KW-0808">Transferase</keyword>
<gene>
    <name evidence="1" type="primary">COQ5_2</name>
    <name evidence="1" type="ORF">NW755_013940</name>
</gene>
<proteinExistence type="predicted"/>
<dbReference type="Pfam" id="PF01209">
    <property type="entry name" value="Ubie_methyltran"/>
    <property type="match status" value="1"/>
</dbReference>
<keyword evidence="1" id="KW-0489">Methyltransferase</keyword>
<keyword evidence="2" id="KW-1185">Reference proteome</keyword>
<reference evidence="1" key="1">
    <citation type="submission" date="2022-09" db="EMBL/GenBank/DDBJ databases">
        <title>Fusarium specimens isolated from Avocado Roots.</title>
        <authorList>
            <person name="Stajich J."/>
            <person name="Roper C."/>
            <person name="Heimlech-Rivalta G."/>
        </authorList>
    </citation>
    <scope>NUCLEOTIDE SEQUENCE</scope>
    <source>
        <strain evidence="1">A02</strain>
    </source>
</reference>
<organism evidence="1 2">
    <name type="scientific">Fusarium falciforme</name>
    <dbReference type="NCBI Taxonomy" id="195108"/>
    <lineage>
        <taxon>Eukaryota</taxon>
        <taxon>Fungi</taxon>
        <taxon>Dikarya</taxon>
        <taxon>Ascomycota</taxon>
        <taxon>Pezizomycotina</taxon>
        <taxon>Sordariomycetes</taxon>
        <taxon>Hypocreomycetidae</taxon>
        <taxon>Hypocreales</taxon>
        <taxon>Nectriaceae</taxon>
        <taxon>Fusarium</taxon>
        <taxon>Fusarium solani species complex</taxon>
    </lineage>
</organism>
<dbReference type="SUPFAM" id="SSF53335">
    <property type="entry name" value="S-adenosyl-L-methionine-dependent methyltransferases"/>
    <property type="match status" value="1"/>
</dbReference>
<dbReference type="Proteomes" id="UP001152087">
    <property type="component" value="Unassembled WGS sequence"/>
</dbReference>
<dbReference type="EC" id="2.1.1.201" evidence="1"/>
<dbReference type="Gene3D" id="3.40.50.150">
    <property type="entry name" value="Vaccinia Virus protein VP39"/>
    <property type="match status" value="1"/>
</dbReference>
<evidence type="ECO:0000313" key="1">
    <source>
        <dbReference type="EMBL" id="KAJ4177280.1"/>
    </source>
</evidence>
<dbReference type="EMBL" id="JAOQAV010000115">
    <property type="protein sequence ID" value="KAJ4177280.1"/>
    <property type="molecule type" value="Genomic_DNA"/>
</dbReference>
<dbReference type="GO" id="GO:0032259">
    <property type="term" value="P:methylation"/>
    <property type="evidence" value="ECO:0007669"/>
    <property type="project" value="UniProtKB-KW"/>
</dbReference>
<protein>
    <submittedName>
        <fullName evidence="1">2-hexaprenyl-6-methoxy-1,4-benzoquinone methyltransferase</fullName>
        <ecNumber evidence="1">2.1.1.201</ecNumber>
    </submittedName>
</protein>
<comment type="caution">
    <text evidence="1">The sequence shown here is derived from an EMBL/GenBank/DDBJ whole genome shotgun (WGS) entry which is preliminary data.</text>
</comment>
<dbReference type="AlphaFoldDB" id="A0A9W8QTM2"/>
<name>A0A9W8QTM2_9HYPO</name>
<dbReference type="GO" id="GO:0008425">
    <property type="term" value="F:2-methoxy-6-polyprenyl-1,4-benzoquinol methyltransferase activity"/>
    <property type="evidence" value="ECO:0007669"/>
    <property type="project" value="UniProtKB-EC"/>
</dbReference>
<accession>A0A9W8QTM2</accession>
<sequence>MPRLSLLYHQCRSQCHRFQVHLHGRSSYPLWVQDRYGGEQDRVAGVFSRVAEFYDKMSDLRSLGIHRLWKEYFISSLNPGATNPPGQPQRILDVVGGTGDIAFRHLQHSHEFNGNPSVHATI</sequence>